<organism evidence="2 3">
    <name type="scientific">Novosphingobium hassiacum</name>
    <dbReference type="NCBI Taxonomy" id="173676"/>
    <lineage>
        <taxon>Bacteria</taxon>
        <taxon>Pseudomonadati</taxon>
        <taxon>Pseudomonadota</taxon>
        <taxon>Alphaproteobacteria</taxon>
        <taxon>Sphingomonadales</taxon>
        <taxon>Sphingomonadaceae</taxon>
        <taxon>Novosphingobium</taxon>
    </lineage>
</organism>
<dbReference type="Proteomes" id="UP000562395">
    <property type="component" value="Unassembled WGS sequence"/>
</dbReference>
<evidence type="ECO:0000256" key="1">
    <source>
        <dbReference type="SAM" id="Phobius"/>
    </source>
</evidence>
<name>A0A7W6A123_9SPHN</name>
<gene>
    <name evidence="2" type="ORF">GGQ88_003527</name>
</gene>
<feature type="transmembrane region" description="Helical" evidence="1">
    <location>
        <begin position="69"/>
        <end position="87"/>
    </location>
</feature>
<protein>
    <submittedName>
        <fullName evidence="2">Uncharacterized protein</fullName>
    </submittedName>
</protein>
<dbReference type="AlphaFoldDB" id="A0A7W6A123"/>
<sequence>MKALVPAGFMVEARATSLTVLVCADSTGARGAIEVAIPKAERKHGADAKSHEACPFSVLSLASTGGTDSIQLAIALALILLLGVLATPRLRLVPMRHVLPPQCGPPALI</sequence>
<keyword evidence="3" id="KW-1185">Reference proteome</keyword>
<keyword evidence="1" id="KW-0812">Transmembrane</keyword>
<keyword evidence="1" id="KW-1133">Transmembrane helix</keyword>
<reference evidence="2 3" key="1">
    <citation type="submission" date="2020-08" db="EMBL/GenBank/DDBJ databases">
        <title>Genomic Encyclopedia of Type Strains, Phase IV (KMG-IV): sequencing the most valuable type-strain genomes for metagenomic binning, comparative biology and taxonomic classification.</title>
        <authorList>
            <person name="Goeker M."/>
        </authorList>
    </citation>
    <scope>NUCLEOTIDE SEQUENCE [LARGE SCALE GENOMIC DNA]</scope>
    <source>
        <strain evidence="2 3">DSM 14552</strain>
    </source>
</reference>
<proteinExistence type="predicted"/>
<dbReference type="RefSeq" id="WP_183614734.1">
    <property type="nucleotide sequence ID" value="NZ_JACICY010000011.1"/>
</dbReference>
<evidence type="ECO:0000313" key="2">
    <source>
        <dbReference type="EMBL" id="MBB3862229.1"/>
    </source>
</evidence>
<keyword evidence="1" id="KW-0472">Membrane</keyword>
<accession>A0A7W6A123</accession>
<comment type="caution">
    <text evidence="2">The sequence shown here is derived from an EMBL/GenBank/DDBJ whole genome shotgun (WGS) entry which is preliminary data.</text>
</comment>
<evidence type="ECO:0000313" key="3">
    <source>
        <dbReference type="Proteomes" id="UP000562395"/>
    </source>
</evidence>
<dbReference type="EMBL" id="JACICY010000011">
    <property type="protein sequence ID" value="MBB3862229.1"/>
    <property type="molecule type" value="Genomic_DNA"/>
</dbReference>